<dbReference type="InterPro" id="IPR006865">
    <property type="entry name" value="DUF629"/>
</dbReference>
<keyword evidence="4" id="KW-0175">Coiled coil</keyword>
<evidence type="ECO:0000313" key="7">
    <source>
        <dbReference type="EMBL" id="KFK27933.1"/>
    </source>
</evidence>
<dbReference type="Pfam" id="PF00443">
    <property type="entry name" value="UCH"/>
    <property type="match status" value="1"/>
</dbReference>
<dbReference type="PROSITE" id="PS00028">
    <property type="entry name" value="ZINC_FINGER_C2H2_1"/>
    <property type="match status" value="1"/>
</dbReference>
<keyword evidence="3" id="KW-0862">Zinc</keyword>
<keyword evidence="3" id="KW-0479">Metal-binding</keyword>
<feature type="compositionally biased region" description="Basic and acidic residues" evidence="5">
    <location>
        <begin position="529"/>
        <end position="544"/>
    </location>
</feature>
<feature type="region of interest" description="Disordered" evidence="5">
    <location>
        <begin position="1359"/>
        <end position="1398"/>
    </location>
</feature>
<gene>
    <name evidence="7" type="ordered locus">AALP_Aa8g449800</name>
</gene>
<evidence type="ECO:0000256" key="5">
    <source>
        <dbReference type="SAM" id="MobiDB-lite"/>
    </source>
</evidence>
<organism evidence="7 8">
    <name type="scientific">Arabis alpina</name>
    <name type="common">Alpine rock-cress</name>
    <dbReference type="NCBI Taxonomy" id="50452"/>
    <lineage>
        <taxon>Eukaryota</taxon>
        <taxon>Viridiplantae</taxon>
        <taxon>Streptophyta</taxon>
        <taxon>Embryophyta</taxon>
        <taxon>Tracheophyta</taxon>
        <taxon>Spermatophyta</taxon>
        <taxon>Magnoliopsida</taxon>
        <taxon>eudicotyledons</taxon>
        <taxon>Gunneridae</taxon>
        <taxon>Pentapetalae</taxon>
        <taxon>rosids</taxon>
        <taxon>malvids</taxon>
        <taxon>Brassicales</taxon>
        <taxon>Brassicaceae</taxon>
        <taxon>Arabideae</taxon>
        <taxon>Arabis</taxon>
    </lineage>
</organism>
<keyword evidence="1" id="KW-0833">Ubl conjugation pathway</keyword>
<evidence type="ECO:0000256" key="3">
    <source>
        <dbReference type="PROSITE-ProRule" id="PRU00042"/>
    </source>
</evidence>
<keyword evidence="2" id="KW-0378">Hydrolase</keyword>
<evidence type="ECO:0000313" key="8">
    <source>
        <dbReference type="Proteomes" id="UP000029120"/>
    </source>
</evidence>
<feature type="compositionally biased region" description="Basic and acidic residues" evidence="5">
    <location>
        <begin position="1375"/>
        <end position="1387"/>
    </location>
</feature>
<dbReference type="InterPro" id="IPR019557">
    <property type="entry name" value="AminoTfrase-like_pln_mobile"/>
</dbReference>
<dbReference type="EMBL" id="CM002876">
    <property type="protein sequence ID" value="KFK27933.1"/>
    <property type="molecule type" value="Genomic_DNA"/>
</dbReference>
<dbReference type="PANTHER" id="PTHR22975">
    <property type="entry name" value="UBIQUITIN SPECIFIC PROTEINASE"/>
    <property type="match status" value="1"/>
</dbReference>
<sequence>MSEKKNNSSSSSLIDEREEVMVSEKGLTLKKTHFLTSIDGVLEPQFPLRHQRVSVSSSLSSHISFSGFRISEGYFIAWLRKMEPLYETIWRKAGIFEAIKASTYNIVRNQSLILSVADKWCPETKSFFFPFGEATITLEDVMLLLGFSVLGSPVFVPLESLEMRDCAEKLHNEKKQCSGDHRVSAYRRPSISSEVIPIAIRLARGERIALAPAVLASVYRDLDHIHDLAVEKHCDEDVTMKSLFKLVQVWTWERFSNTRPKALVKEIPKGGPRISQWGSLVQRSVDNVRLGFEDFDWRPYTKPLKNWNPLRFYVDEAMWVTVDESLDDEFASFARCVRASHLVGDGFVESYYPNRVARQFGLDQDLPGFVTRRSNFTEKEAWDDYNKSLNGLKLYMPSHLARGSVTKRYQDWWLKSVSSIEEMDKETNDHYDDDDDDDDIDVSPKVVPLSQVVQKLEEGVVTKRRRSRTRAKKDKRSELASGWKMIIESERSSYKSVQMKRARVDDDESEEEDDEMTIAERTRSKRKCSNAEKAKGDGSEMLGERKRRRYQVVDTDESDDSVPCEKVTSTKKEQMSEVSASKEHKKRLICDYDAEKKFCSEVKKEEGIDARLKQRKLEEEVDARLEQRKFKEEIDARLKQKKLEEETDARLKQKKLEEETDARLKQRKLEEETDARLEQRKLEEEIDARLKQRKLAIKEMALKLEERVMTMETSLANIRDWKTKKVSSLFCAHGLHFLAEQIGSVLYYKKSVEKAKLALSFIQELRGTRLETTWGKNVEDLESLIKNAELKIAESKTSPLNKSESKVCESKKDADPLKNEKKELRKYWVGLDIEIKRDFLKVSAAELLSFTEEVHNRDGRDTLEAILASAREDRKWTFWMCRTLCSKKFSSAEECREHLEQKHAADFKPSSEKDMVKRIGRDWGSKIFPGAWKPLDAVAAVEMIKNPLKKAETFKSNSGWSKEWPLAEDEDERSKLLEEIKSLLKSIRDHNVLSSSIRDWLIDFPVRQFGKLKVYKKTLADYHLVRTPQSICFLDCHDLIHIRDFLKNIKCERDDGTDLVSRAVDSFLGRTRVKETIDFDHEFSVLLLDKRLLKSISAPTDDKGTINEVHPDNHYAEAHAKGDAIISWLVDYASVDKIFPRPIREHNLDIWVAVLRAVQLTCRTLETKYAKKVQVLDYVVALTAVENFRKSEDDRRKNLQEDQWNSYASLLCDRCEQSASENSLSTKSFLCAVLDVLNGTAHPTYDFSNLEDCMRLIREHKSCKDDLVLNSIHRLKSVLTQKDLLIDSKILLIDNSRIRLLDNLTRLSVFDNRTYMLRLLKPFLLNKIVNMERKAKSDAAFADLLLEETKSQSMNKMINKNTKRTSTSMSSPLDKIVKDEPEGKSMEPGEDALASERGRLEATKTDHDMQKMPEHLESMLGKAAAIYNSAFDMTLKALLNAKVLKEDLKHNGDLGEQVPCALRNFFTAFGSEVIKNEENYRILLSDLLASLNEVNPMSSDAAEVLVDILEFWHCWKTPERESVVTLLFTYEEKERVSCRKCRRESNDPEQSAYGIVVAAHSVRELKGAFGYMKFVDILKLIRMENKMQCDVETGGCGKTNYVHHIINKSPPIFTIVLEWEKSETEKEISETTKALDWEIDMSRLYEGLEPNTNYRLVSMVGCCEEEHICLAYEKTRWVNLKRESFAGEVVGDWKKVVKFCEERKVRPEILFYEAAGSR</sequence>
<accession>A0A087GDI1</accession>
<dbReference type="GO" id="GO:0016579">
    <property type="term" value="P:protein deubiquitination"/>
    <property type="evidence" value="ECO:0007669"/>
    <property type="project" value="InterPro"/>
</dbReference>
<protein>
    <recommendedName>
        <fullName evidence="6">C2H2-type domain-containing protein</fullName>
    </recommendedName>
</protein>
<keyword evidence="8" id="KW-1185">Reference proteome</keyword>
<dbReference type="InterPro" id="IPR001394">
    <property type="entry name" value="Peptidase_C19_UCH"/>
</dbReference>
<keyword evidence="3" id="KW-0863">Zinc-finger</keyword>
<dbReference type="Pfam" id="PF10536">
    <property type="entry name" value="PMD"/>
    <property type="match status" value="2"/>
</dbReference>
<dbReference type="GO" id="GO:0004843">
    <property type="term" value="F:cysteine-type deubiquitinase activity"/>
    <property type="evidence" value="ECO:0007669"/>
    <property type="project" value="InterPro"/>
</dbReference>
<evidence type="ECO:0000256" key="4">
    <source>
        <dbReference type="SAM" id="Coils"/>
    </source>
</evidence>
<dbReference type="PROSITE" id="PS50157">
    <property type="entry name" value="ZINC_FINGER_C2H2_2"/>
    <property type="match status" value="1"/>
</dbReference>
<dbReference type="Proteomes" id="UP000029120">
    <property type="component" value="Chromosome 8"/>
</dbReference>
<dbReference type="OrthoDB" id="205782at2759"/>
<dbReference type="Gramene" id="KFK27933">
    <property type="protein sequence ID" value="KFK27933"/>
    <property type="gene ID" value="AALP_AA8G449800"/>
</dbReference>
<dbReference type="Pfam" id="PF04781">
    <property type="entry name" value="DUF627"/>
    <property type="match status" value="1"/>
</dbReference>
<dbReference type="GO" id="GO:0008270">
    <property type="term" value="F:zinc ion binding"/>
    <property type="evidence" value="ECO:0007669"/>
    <property type="project" value="UniProtKB-KW"/>
</dbReference>
<dbReference type="InterPro" id="IPR052398">
    <property type="entry name" value="Ubiquitin_hydrolase_53/54"/>
</dbReference>
<dbReference type="InterPro" id="IPR006866">
    <property type="entry name" value="DUF627_N"/>
</dbReference>
<feature type="coiled-coil region" evidence="4">
    <location>
        <begin position="639"/>
        <end position="685"/>
    </location>
</feature>
<dbReference type="Pfam" id="PF04780">
    <property type="entry name" value="DUF629"/>
    <property type="match status" value="1"/>
</dbReference>
<dbReference type="SUPFAM" id="SSF54001">
    <property type="entry name" value="Cysteine proteinases"/>
    <property type="match status" value="1"/>
</dbReference>
<evidence type="ECO:0000259" key="6">
    <source>
        <dbReference type="PROSITE" id="PS50157"/>
    </source>
</evidence>
<feature type="region of interest" description="Disordered" evidence="5">
    <location>
        <begin position="502"/>
        <end position="579"/>
    </location>
</feature>
<feature type="compositionally biased region" description="Acidic residues" evidence="5">
    <location>
        <begin position="505"/>
        <end position="517"/>
    </location>
</feature>
<dbReference type="InterPro" id="IPR038765">
    <property type="entry name" value="Papain-like_cys_pep_sf"/>
</dbReference>
<dbReference type="InterPro" id="IPR013087">
    <property type="entry name" value="Znf_C2H2_type"/>
</dbReference>
<feature type="compositionally biased region" description="Polar residues" evidence="5">
    <location>
        <begin position="1359"/>
        <end position="1371"/>
    </location>
</feature>
<name>A0A087GDI1_ARAAL</name>
<evidence type="ECO:0000256" key="1">
    <source>
        <dbReference type="ARBA" id="ARBA00022786"/>
    </source>
</evidence>
<feature type="domain" description="C2H2-type" evidence="6">
    <location>
        <begin position="879"/>
        <end position="908"/>
    </location>
</feature>
<evidence type="ECO:0000256" key="2">
    <source>
        <dbReference type="ARBA" id="ARBA00022801"/>
    </source>
</evidence>
<dbReference type="PANTHER" id="PTHR22975:SF23">
    <property type="entry name" value="F6D8.33-RELATED"/>
    <property type="match status" value="1"/>
</dbReference>
<dbReference type="eggNOG" id="KOG1887">
    <property type="taxonomic scope" value="Eukaryota"/>
</dbReference>
<proteinExistence type="predicted"/>
<reference evidence="8" key="1">
    <citation type="journal article" date="2015" name="Nat. Plants">
        <title>Genome expansion of Arabis alpina linked with retrotransposition and reduced symmetric DNA methylation.</title>
        <authorList>
            <person name="Willing E.M."/>
            <person name="Rawat V."/>
            <person name="Mandakova T."/>
            <person name="Maumus F."/>
            <person name="James G.V."/>
            <person name="Nordstroem K.J."/>
            <person name="Becker C."/>
            <person name="Warthmann N."/>
            <person name="Chica C."/>
            <person name="Szarzynska B."/>
            <person name="Zytnicki M."/>
            <person name="Albani M.C."/>
            <person name="Kiefer C."/>
            <person name="Bergonzi S."/>
            <person name="Castaings L."/>
            <person name="Mateos J.L."/>
            <person name="Berns M.C."/>
            <person name="Bujdoso N."/>
            <person name="Piofczyk T."/>
            <person name="de Lorenzo L."/>
            <person name="Barrero-Sicilia C."/>
            <person name="Mateos I."/>
            <person name="Piednoel M."/>
            <person name="Hagmann J."/>
            <person name="Chen-Min-Tao R."/>
            <person name="Iglesias-Fernandez R."/>
            <person name="Schuster S.C."/>
            <person name="Alonso-Blanco C."/>
            <person name="Roudier F."/>
            <person name="Carbonero P."/>
            <person name="Paz-Ares J."/>
            <person name="Davis S.J."/>
            <person name="Pecinka A."/>
            <person name="Quesneville H."/>
            <person name="Colot V."/>
            <person name="Lysak M.A."/>
            <person name="Weigel D."/>
            <person name="Coupland G."/>
            <person name="Schneeberger K."/>
        </authorList>
    </citation>
    <scope>NUCLEOTIDE SEQUENCE [LARGE SCALE GENOMIC DNA]</scope>
    <source>
        <strain evidence="8">cv. Pajares</strain>
    </source>
</reference>